<gene>
    <name evidence="8" type="ORF">IFM89_014197</name>
</gene>
<accession>A0A835IYX7</accession>
<sequence length="692" mass="76912">MKSCEVSHQDFVSILAYATYMDKICNNRPLALESEVFLNEIGDDIITKWIKRINWQNLMKIKGVAYPHLVKLFYANIHGVEMKKLIFKTKVCGKDIVVTLASITSTLKVSRGDVHLLYPLKANFQHRHKDFIANLPSTRIKPRFRILHRILFSTALPKCGHFNHINDFGLYLINAMRKGDKLDLGTIIWHNIVEHSGKSKKNICMPHGILISKIITGAGVPPHCMCIQQDSPISRLSVSRMTSRTVYEQDSDNHSPIAPVAAKTKDLYRLMTVTFHELDSDNDYPIVPGVVKTKYFYLLALSNRSRLDLVVEYLRKTCPNFPSSSLELNTVSSFGSHLDLEVEAEADGDSEEVEAEEDGDSEEDEEVEMEADGDSEEVEVEADGPPVQQQYPPLQQGGGRGAGQQGGRGWGPSQPQQGGRGGYSGGPQGGPQQGSRGRYVGGICWSNEFWLLVEDLARLSFQTTPVYIDVDYGRSKVTVEGLQQGYCVAPSDEISSSIFILEKEFIKESDEKGILLCTDVAARGLDIPAVDWIVQHDPPDEPKEYVHRVGQTARGEGGKGHALLFLLPEELKFLSYLKAAKVPLKEYEFDQTKLANVQSHLVFGKDGRGRVLGLGSGVSKTTLMAASPYKRKAKEVVRSKLEFQSQIDDLKQKVIDGKNTQMEIQSQVNAMLTMQGINQGAPTRISTNSPSD</sequence>
<feature type="compositionally biased region" description="Acidic residues" evidence="6">
    <location>
        <begin position="344"/>
        <end position="382"/>
    </location>
</feature>
<dbReference type="Proteomes" id="UP000631114">
    <property type="component" value="Unassembled WGS sequence"/>
</dbReference>
<evidence type="ECO:0000256" key="1">
    <source>
        <dbReference type="ARBA" id="ARBA00022741"/>
    </source>
</evidence>
<feature type="compositionally biased region" description="Low complexity" evidence="6">
    <location>
        <begin position="384"/>
        <end position="395"/>
    </location>
</feature>
<dbReference type="SUPFAM" id="SSF52540">
    <property type="entry name" value="P-loop containing nucleoside triphosphate hydrolases"/>
    <property type="match status" value="1"/>
</dbReference>
<dbReference type="PROSITE" id="PS51194">
    <property type="entry name" value="HELICASE_CTER"/>
    <property type="match status" value="1"/>
</dbReference>
<evidence type="ECO:0000313" key="8">
    <source>
        <dbReference type="EMBL" id="KAF9624812.1"/>
    </source>
</evidence>
<dbReference type="Pfam" id="PF20167">
    <property type="entry name" value="Transposase_32"/>
    <property type="match status" value="1"/>
</dbReference>
<dbReference type="Pfam" id="PF00271">
    <property type="entry name" value="Helicase_C"/>
    <property type="match status" value="1"/>
</dbReference>
<name>A0A835IYX7_9MAGN</name>
<feature type="compositionally biased region" description="Gly residues" evidence="6">
    <location>
        <begin position="396"/>
        <end position="410"/>
    </location>
</feature>
<evidence type="ECO:0000259" key="7">
    <source>
        <dbReference type="PROSITE" id="PS51194"/>
    </source>
</evidence>
<dbReference type="EC" id="3.6.4.13" evidence="5"/>
<evidence type="ECO:0000256" key="3">
    <source>
        <dbReference type="ARBA" id="ARBA00022840"/>
    </source>
</evidence>
<dbReference type="CDD" id="cd18787">
    <property type="entry name" value="SF2_C_DEAD"/>
    <property type="match status" value="1"/>
</dbReference>
<evidence type="ECO:0000256" key="6">
    <source>
        <dbReference type="SAM" id="MobiDB-lite"/>
    </source>
</evidence>
<feature type="region of interest" description="Disordered" evidence="6">
    <location>
        <begin position="344"/>
        <end position="435"/>
    </location>
</feature>
<evidence type="ECO:0000256" key="5">
    <source>
        <dbReference type="RuleBase" id="RU365068"/>
    </source>
</evidence>
<keyword evidence="3 5" id="KW-0067">ATP-binding</keyword>
<dbReference type="GO" id="GO:0003724">
    <property type="term" value="F:RNA helicase activity"/>
    <property type="evidence" value="ECO:0007669"/>
    <property type="project" value="UniProtKB-EC"/>
</dbReference>
<dbReference type="InterPro" id="IPR001650">
    <property type="entry name" value="Helicase_C-like"/>
</dbReference>
<feature type="domain" description="Helicase C-terminal" evidence="7">
    <location>
        <begin position="455"/>
        <end position="595"/>
    </location>
</feature>
<dbReference type="SMART" id="SM00490">
    <property type="entry name" value="HELICc"/>
    <property type="match status" value="1"/>
</dbReference>
<keyword evidence="5" id="KW-0347">Helicase</keyword>
<comment type="function">
    <text evidence="5">RNA helicase.</text>
</comment>
<comment type="domain">
    <text evidence="5">The Q motif is unique to and characteristic of the DEAD box family of RNA helicases and controls ATP binding and hydrolysis.</text>
</comment>
<protein>
    <recommendedName>
        <fullName evidence="5">ATP-dependent RNA helicase</fullName>
        <ecNumber evidence="5">3.6.4.13</ecNumber>
    </recommendedName>
</protein>
<dbReference type="GO" id="GO:0003723">
    <property type="term" value="F:RNA binding"/>
    <property type="evidence" value="ECO:0007669"/>
    <property type="project" value="UniProtKB-UniRule"/>
</dbReference>
<dbReference type="GO" id="GO:0016787">
    <property type="term" value="F:hydrolase activity"/>
    <property type="evidence" value="ECO:0007669"/>
    <property type="project" value="UniProtKB-KW"/>
</dbReference>
<dbReference type="InterPro" id="IPR046796">
    <property type="entry name" value="Transposase_32_dom"/>
</dbReference>
<dbReference type="EMBL" id="JADFTS010000001">
    <property type="protein sequence ID" value="KAF9624812.1"/>
    <property type="molecule type" value="Genomic_DNA"/>
</dbReference>
<feature type="compositionally biased region" description="Gly residues" evidence="6">
    <location>
        <begin position="418"/>
        <end position="432"/>
    </location>
</feature>
<comment type="similarity">
    <text evidence="5">Belongs to the DEAD box helicase family.</text>
</comment>
<keyword evidence="9" id="KW-1185">Reference proteome</keyword>
<keyword evidence="4 5" id="KW-0694">RNA-binding</keyword>
<dbReference type="GO" id="GO:0005524">
    <property type="term" value="F:ATP binding"/>
    <property type="evidence" value="ECO:0007669"/>
    <property type="project" value="UniProtKB-UniRule"/>
</dbReference>
<dbReference type="PANTHER" id="PTHR24031">
    <property type="entry name" value="RNA HELICASE"/>
    <property type="match status" value="1"/>
</dbReference>
<evidence type="ECO:0000313" key="9">
    <source>
        <dbReference type="Proteomes" id="UP000631114"/>
    </source>
</evidence>
<dbReference type="Gene3D" id="3.40.50.300">
    <property type="entry name" value="P-loop containing nucleotide triphosphate hydrolases"/>
    <property type="match status" value="1"/>
</dbReference>
<comment type="caution">
    <text evidence="8">The sequence shown here is derived from an EMBL/GenBank/DDBJ whole genome shotgun (WGS) entry which is preliminary data.</text>
</comment>
<keyword evidence="2 5" id="KW-0378">Hydrolase</keyword>
<organism evidence="8 9">
    <name type="scientific">Coptis chinensis</name>
    <dbReference type="NCBI Taxonomy" id="261450"/>
    <lineage>
        <taxon>Eukaryota</taxon>
        <taxon>Viridiplantae</taxon>
        <taxon>Streptophyta</taxon>
        <taxon>Embryophyta</taxon>
        <taxon>Tracheophyta</taxon>
        <taxon>Spermatophyta</taxon>
        <taxon>Magnoliopsida</taxon>
        <taxon>Ranunculales</taxon>
        <taxon>Ranunculaceae</taxon>
        <taxon>Coptidoideae</taxon>
        <taxon>Coptis</taxon>
    </lineage>
</organism>
<evidence type="ECO:0000256" key="4">
    <source>
        <dbReference type="ARBA" id="ARBA00022884"/>
    </source>
</evidence>
<keyword evidence="1 5" id="KW-0547">Nucleotide-binding</keyword>
<dbReference type="InterPro" id="IPR027417">
    <property type="entry name" value="P-loop_NTPase"/>
</dbReference>
<evidence type="ECO:0000256" key="2">
    <source>
        <dbReference type="ARBA" id="ARBA00022801"/>
    </source>
</evidence>
<reference evidence="8 9" key="1">
    <citation type="submission" date="2020-10" db="EMBL/GenBank/DDBJ databases">
        <title>The Coptis chinensis genome and diversification of protoberbering-type alkaloids.</title>
        <authorList>
            <person name="Wang B."/>
            <person name="Shu S."/>
            <person name="Song C."/>
            <person name="Liu Y."/>
        </authorList>
    </citation>
    <scope>NUCLEOTIDE SEQUENCE [LARGE SCALE GENOMIC DNA]</scope>
    <source>
        <strain evidence="8">HL-2020</strain>
        <tissue evidence="8">Leaf</tissue>
    </source>
</reference>
<proteinExistence type="inferred from homology"/>
<dbReference type="AlphaFoldDB" id="A0A835IYX7"/>
<comment type="catalytic activity">
    <reaction evidence="5">
        <text>ATP + H2O = ADP + phosphate + H(+)</text>
        <dbReference type="Rhea" id="RHEA:13065"/>
        <dbReference type="ChEBI" id="CHEBI:15377"/>
        <dbReference type="ChEBI" id="CHEBI:15378"/>
        <dbReference type="ChEBI" id="CHEBI:30616"/>
        <dbReference type="ChEBI" id="CHEBI:43474"/>
        <dbReference type="ChEBI" id="CHEBI:456216"/>
        <dbReference type="EC" id="3.6.4.13"/>
    </reaction>
</comment>